<dbReference type="CDD" id="cd07657">
    <property type="entry name" value="F-BAR_Fes_Fer"/>
    <property type="match status" value="1"/>
</dbReference>
<dbReference type="InterPro" id="IPR027267">
    <property type="entry name" value="AH/BAR_dom_sf"/>
</dbReference>
<evidence type="ECO:0000256" key="1">
    <source>
        <dbReference type="ARBA" id="ARBA00022553"/>
    </source>
</evidence>
<evidence type="ECO:0000259" key="18">
    <source>
        <dbReference type="PROSITE" id="PS50011"/>
    </source>
</evidence>
<dbReference type="PROSITE" id="PS00107">
    <property type="entry name" value="PROTEIN_KINASE_ATP"/>
    <property type="match status" value="1"/>
</dbReference>
<keyword evidence="12" id="KW-0727">SH2 domain</keyword>
<dbReference type="SMART" id="SM00252">
    <property type="entry name" value="SH2"/>
    <property type="match status" value="1"/>
</dbReference>
<dbReference type="FunFam" id="3.30.505.10:FF:000051">
    <property type="entry name" value="Tyrosine-protein kinase"/>
    <property type="match status" value="1"/>
</dbReference>
<evidence type="ECO:0000259" key="19">
    <source>
        <dbReference type="PROSITE" id="PS51741"/>
    </source>
</evidence>
<dbReference type="Gene3D" id="3.30.505.10">
    <property type="entry name" value="SH2 domain"/>
    <property type="match status" value="1"/>
</dbReference>
<dbReference type="GO" id="GO:0002009">
    <property type="term" value="P:morphogenesis of an epithelium"/>
    <property type="evidence" value="ECO:0007669"/>
    <property type="project" value="UniProtKB-ARBA"/>
</dbReference>
<keyword evidence="1" id="KW-0597">Phosphoprotein</keyword>
<dbReference type="InterPro" id="IPR000719">
    <property type="entry name" value="Prot_kinase_dom"/>
</dbReference>
<evidence type="ECO:0000256" key="3">
    <source>
        <dbReference type="ARBA" id="ARBA00022741"/>
    </source>
</evidence>
<proteinExistence type="inferred from homology"/>
<dbReference type="PROSITE" id="PS50011">
    <property type="entry name" value="PROTEIN_KINASE_DOM"/>
    <property type="match status" value="1"/>
</dbReference>
<dbReference type="InterPro" id="IPR036860">
    <property type="entry name" value="SH2_dom_sf"/>
</dbReference>
<dbReference type="AlphaFoldDB" id="A0AAV6U0B8"/>
<evidence type="ECO:0000313" key="20">
    <source>
        <dbReference type="EMBL" id="KAG8177862.1"/>
    </source>
</evidence>
<evidence type="ECO:0000256" key="4">
    <source>
        <dbReference type="ARBA" id="ARBA00022777"/>
    </source>
</evidence>
<dbReference type="InterPro" id="IPR001060">
    <property type="entry name" value="FCH_dom"/>
</dbReference>
<dbReference type="PIRSF" id="PIRSF000632">
    <property type="entry name" value="TyrPK_fps"/>
    <property type="match status" value="1"/>
</dbReference>
<dbReference type="FunFam" id="1.10.510.10:FF:000212">
    <property type="entry name" value="Tyrosine-protein kinase"/>
    <property type="match status" value="1"/>
</dbReference>
<feature type="coiled-coil region" evidence="15">
    <location>
        <begin position="307"/>
        <end position="341"/>
    </location>
</feature>
<dbReference type="InterPro" id="IPR008266">
    <property type="entry name" value="Tyr_kinase_AS"/>
</dbReference>
<dbReference type="Gene3D" id="1.10.510.10">
    <property type="entry name" value="Transferase(Phosphotransferase) domain 1"/>
    <property type="match status" value="1"/>
</dbReference>
<evidence type="ECO:0000256" key="16">
    <source>
        <dbReference type="SAM" id="MobiDB-lite"/>
    </source>
</evidence>
<name>A0AAV6U0B8_9ARAC</name>
<feature type="active site" description="Proton acceptor" evidence="10">
    <location>
        <position position="729"/>
    </location>
</feature>
<dbReference type="Pfam" id="PF00611">
    <property type="entry name" value="FCH"/>
    <property type="match status" value="1"/>
</dbReference>
<accession>A0AAV6U0B8</accession>
<evidence type="ECO:0000256" key="10">
    <source>
        <dbReference type="PIRSR" id="PIRSR000632-1"/>
    </source>
</evidence>
<evidence type="ECO:0000256" key="13">
    <source>
        <dbReference type="PROSITE-ProRule" id="PRU01077"/>
    </source>
</evidence>
<dbReference type="InterPro" id="IPR035849">
    <property type="entry name" value="Fes/Fps/Fer_SH2"/>
</dbReference>
<feature type="coiled-coil region" evidence="15">
    <location>
        <begin position="113"/>
        <end position="188"/>
    </location>
</feature>
<evidence type="ECO:0000313" key="21">
    <source>
        <dbReference type="Proteomes" id="UP000827092"/>
    </source>
</evidence>
<keyword evidence="7 9" id="KW-0829">Tyrosine-protein kinase</keyword>
<dbReference type="GO" id="GO:0004715">
    <property type="term" value="F:non-membrane spanning protein tyrosine kinase activity"/>
    <property type="evidence" value="ECO:0007669"/>
    <property type="project" value="UniProtKB-EC"/>
</dbReference>
<evidence type="ECO:0000256" key="12">
    <source>
        <dbReference type="PROSITE-ProRule" id="PRU00191"/>
    </source>
</evidence>
<feature type="domain" description="Protein kinase" evidence="18">
    <location>
        <begin position="607"/>
        <end position="858"/>
    </location>
</feature>
<feature type="domain" description="SH2" evidence="17">
    <location>
        <begin position="503"/>
        <end position="595"/>
    </location>
</feature>
<feature type="binding site" evidence="11">
    <location>
        <begin position="613"/>
        <end position="621"/>
    </location>
    <ligand>
        <name>ATP</name>
        <dbReference type="ChEBI" id="CHEBI:30616"/>
    </ligand>
</feature>
<dbReference type="InterPro" id="IPR020635">
    <property type="entry name" value="Tyr_kinase_cat_dom"/>
</dbReference>
<feature type="domain" description="F-BAR" evidence="19">
    <location>
        <begin position="1"/>
        <end position="263"/>
    </location>
</feature>
<dbReference type="PROSITE" id="PS50001">
    <property type="entry name" value="SH2"/>
    <property type="match status" value="1"/>
</dbReference>
<comment type="similarity">
    <text evidence="9">Belongs to the protein kinase superfamily. Tyr protein kinase family. Fes/fps subfamily.</text>
</comment>
<dbReference type="PRINTS" id="PR00109">
    <property type="entry name" value="TYRKINASE"/>
</dbReference>
<dbReference type="SUPFAM" id="SSF55550">
    <property type="entry name" value="SH2 domain"/>
    <property type="match status" value="1"/>
</dbReference>
<evidence type="ECO:0000256" key="11">
    <source>
        <dbReference type="PIRSR" id="PIRSR000632-2"/>
    </source>
</evidence>
<dbReference type="SUPFAM" id="SSF103657">
    <property type="entry name" value="BAR/IMD domain-like"/>
    <property type="match status" value="1"/>
</dbReference>
<feature type="binding site" evidence="11 14">
    <location>
        <position position="636"/>
    </location>
    <ligand>
        <name>ATP</name>
        <dbReference type="ChEBI" id="CHEBI:30616"/>
    </ligand>
</feature>
<comment type="caution">
    <text evidence="20">The sequence shown here is derived from an EMBL/GenBank/DDBJ whole genome shotgun (WGS) entry which is preliminary data.</text>
</comment>
<sequence>MEFSTDLQDSFSHEALVGLQDAELKLLENMRKCVLLRAKCDRDYASALSMVNAQAQKLDQSKELEGSLIARAWYAMSEEMETTSRIIRRNADSLTTTSIEAINSLICEKRALKKIYIEEHDALNREMIRLQNSVDSMKSEYEKLLEMWKDAKSKYEEHYIKGKGAKKVEEAKERYHKVARKLHVLHNELVLTLREAAEYERHFRNTLLPGLLFYQQAVMEDSAETWKSILQELFEIVDPISEQFQAVHSRIGKSIEVIDSVDEYTDFIHKNRSDPLLPLDFRYDASLLRDITGPLRPNELIADEFTTEVLMEKKRDFENKLRKCETEQLKKQEDLQQYEDEIKLSQFDERNCTISKVKKRAVDILVKELSHLQCVEHILNVQLHLVNYALSCLTNDSPPHSLSDATNTKEVDDTRRNNTNEQQRDETNFTLTRRSKIIMDKIKQPFFTLKQKHKGKTFHSYACEVTPCPPSPPNRDFLDNIVENERLSFRREIKDTSYQSEEWFHGVLPREEVVRLLVNDGDFLVRETVRNDQKQLVLSVCSQGYKHFIVHMTSERKYRFEGPGCFNTIQELIMHQFQSGQPVTMKSGAILRRPIPREKWELNNEDVDLIKKIGSGNFGDVYRAQLANYSEDVAVKTCHVNLPDVQKRKFLQEGRILMDYNHPNIVKFIGICIQKLPYMIVMELVPGGSLLNYLQRHNENLTQDQLLSFCIDTAAGMEYLESKNCIHRDLAARNCLVGTDNVVKLSDFGMSRETIEYVCTDGMKQIPIKWTAPEALNYGIYTSLCDVWSYGILMWEIYSFGSVPYLGLSNNKATELVENGYRLHAPDNTPTGVYNIMTSCWEYDPQKRPHFAEIHSSLRVMAASAQREDTVEM</sequence>
<dbReference type="Proteomes" id="UP000827092">
    <property type="component" value="Unassembled WGS sequence"/>
</dbReference>
<keyword evidence="3 9" id="KW-0547">Nucleotide-binding</keyword>
<dbReference type="PANTHER" id="PTHR24418">
    <property type="entry name" value="TYROSINE-PROTEIN KINASE"/>
    <property type="match status" value="1"/>
</dbReference>
<keyword evidence="21" id="KW-1185">Reference proteome</keyword>
<gene>
    <name evidence="20" type="ORF">JTE90_027832</name>
</gene>
<evidence type="ECO:0000256" key="14">
    <source>
        <dbReference type="PROSITE-ProRule" id="PRU10141"/>
    </source>
</evidence>
<evidence type="ECO:0000256" key="15">
    <source>
        <dbReference type="SAM" id="Coils"/>
    </source>
</evidence>
<dbReference type="InterPro" id="IPR000980">
    <property type="entry name" value="SH2"/>
</dbReference>
<dbReference type="EC" id="2.7.10.2" evidence="9"/>
<dbReference type="SMART" id="SM00055">
    <property type="entry name" value="FCH"/>
    <property type="match status" value="1"/>
</dbReference>
<dbReference type="Gene3D" id="1.20.1270.60">
    <property type="entry name" value="Arfaptin homology (AH) domain/BAR domain"/>
    <property type="match status" value="1"/>
</dbReference>
<dbReference type="SUPFAM" id="SSF56112">
    <property type="entry name" value="Protein kinase-like (PK-like)"/>
    <property type="match status" value="1"/>
</dbReference>
<dbReference type="InterPro" id="IPR001245">
    <property type="entry name" value="Ser-Thr/Tyr_kinase_cat_dom"/>
</dbReference>
<evidence type="ECO:0000256" key="8">
    <source>
        <dbReference type="ARBA" id="ARBA00051245"/>
    </source>
</evidence>
<reference evidence="20 21" key="1">
    <citation type="journal article" date="2022" name="Nat. Ecol. Evol.">
        <title>A masculinizing supergene underlies an exaggerated male reproductive morph in a spider.</title>
        <authorList>
            <person name="Hendrickx F."/>
            <person name="De Corte Z."/>
            <person name="Sonet G."/>
            <person name="Van Belleghem S.M."/>
            <person name="Kostlbacher S."/>
            <person name="Vangestel C."/>
        </authorList>
    </citation>
    <scope>NUCLEOTIDE SEQUENCE [LARGE SCALE GENOMIC DNA]</scope>
    <source>
        <strain evidence="20">W744_W776</strain>
    </source>
</reference>
<dbReference type="CDD" id="cd10361">
    <property type="entry name" value="SH2_Fps_family"/>
    <property type="match status" value="1"/>
</dbReference>
<dbReference type="InterPro" id="IPR050198">
    <property type="entry name" value="Non-receptor_tyrosine_kinases"/>
</dbReference>
<feature type="compositionally biased region" description="Basic and acidic residues" evidence="16">
    <location>
        <begin position="407"/>
        <end position="427"/>
    </location>
</feature>
<evidence type="ECO:0000256" key="2">
    <source>
        <dbReference type="ARBA" id="ARBA00022679"/>
    </source>
</evidence>
<dbReference type="Pfam" id="PF00017">
    <property type="entry name" value="SH2"/>
    <property type="match status" value="1"/>
</dbReference>
<evidence type="ECO:0000256" key="5">
    <source>
        <dbReference type="ARBA" id="ARBA00022840"/>
    </source>
</evidence>
<dbReference type="EMBL" id="JAFNEN010000742">
    <property type="protein sequence ID" value="KAG8177862.1"/>
    <property type="molecule type" value="Genomic_DNA"/>
</dbReference>
<dbReference type="InterPro" id="IPR017441">
    <property type="entry name" value="Protein_kinase_ATP_BS"/>
</dbReference>
<dbReference type="GO" id="GO:0005524">
    <property type="term" value="F:ATP binding"/>
    <property type="evidence" value="ECO:0007669"/>
    <property type="project" value="UniProtKB-UniRule"/>
</dbReference>
<evidence type="ECO:0000256" key="7">
    <source>
        <dbReference type="ARBA" id="ARBA00023137"/>
    </source>
</evidence>
<dbReference type="SMART" id="SM00219">
    <property type="entry name" value="TyrKc"/>
    <property type="match status" value="1"/>
</dbReference>
<dbReference type="InterPro" id="IPR016250">
    <property type="entry name" value="Tyr-prot_kinase_Fes/Fps"/>
</dbReference>
<dbReference type="PROSITE" id="PS51741">
    <property type="entry name" value="F_BAR"/>
    <property type="match status" value="1"/>
</dbReference>
<evidence type="ECO:0000259" key="17">
    <source>
        <dbReference type="PROSITE" id="PS50001"/>
    </source>
</evidence>
<dbReference type="InterPro" id="IPR031160">
    <property type="entry name" value="F_BAR_dom"/>
</dbReference>
<dbReference type="Pfam" id="PF07714">
    <property type="entry name" value="PK_Tyr_Ser-Thr"/>
    <property type="match status" value="1"/>
</dbReference>
<dbReference type="InterPro" id="IPR011009">
    <property type="entry name" value="Kinase-like_dom_sf"/>
</dbReference>
<feature type="region of interest" description="Disordered" evidence="16">
    <location>
        <begin position="399"/>
        <end position="427"/>
    </location>
</feature>
<keyword evidence="6 13" id="KW-0175">Coiled coil</keyword>
<keyword evidence="2 9" id="KW-0808">Transferase</keyword>
<dbReference type="PROSITE" id="PS00109">
    <property type="entry name" value="PROTEIN_KINASE_TYR"/>
    <property type="match status" value="1"/>
</dbReference>
<evidence type="ECO:0000256" key="6">
    <source>
        <dbReference type="ARBA" id="ARBA00023054"/>
    </source>
</evidence>
<organism evidence="20 21">
    <name type="scientific">Oedothorax gibbosus</name>
    <dbReference type="NCBI Taxonomy" id="931172"/>
    <lineage>
        <taxon>Eukaryota</taxon>
        <taxon>Metazoa</taxon>
        <taxon>Ecdysozoa</taxon>
        <taxon>Arthropoda</taxon>
        <taxon>Chelicerata</taxon>
        <taxon>Arachnida</taxon>
        <taxon>Araneae</taxon>
        <taxon>Araneomorphae</taxon>
        <taxon>Entelegynae</taxon>
        <taxon>Araneoidea</taxon>
        <taxon>Linyphiidae</taxon>
        <taxon>Erigoninae</taxon>
        <taxon>Oedothorax</taxon>
    </lineage>
</organism>
<evidence type="ECO:0000256" key="9">
    <source>
        <dbReference type="PIRNR" id="PIRNR000632"/>
    </source>
</evidence>
<keyword evidence="5 9" id="KW-0067">ATP-binding</keyword>
<keyword evidence="4 9" id="KW-0418">Kinase</keyword>
<protein>
    <recommendedName>
        <fullName evidence="9">Tyrosine-protein kinase</fullName>
        <ecNumber evidence="9">2.7.10.2</ecNumber>
    </recommendedName>
</protein>
<comment type="catalytic activity">
    <reaction evidence="8 9">
        <text>L-tyrosyl-[protein] + ATP = O-phospho-L-tyrosyl-[protein] + ADP + H(+)</text>
        <dbReference type="Rhea" id="RHEA:10596"/>
        <dbReference type="Rhea" id="RHEA-COMP:10136"/>
        <dbReference type="Rhea" id="RHEA-COMP:20101"/>
        <dbReference type="ChEBI" id="CHEBI:15378"/>
        <dbReference type="ChEBI" id="CHEBI:30616"/>
        <dbReference type="ChEBI" id="CHEBI:46858"/>
        <dbReference type="ChEBI" id="CHEBI:61978"/>
        <dbReference type="ChEBI" id="CHEBI:456216"/>
        <dbReference type="EC" id="2.7.10.2"/>
    </reaction>
</comment>